<feature type="transmembrane region" description="Helical" evidence="7">
    <location>
        <begin position="39"/>
        <end position="61"/>
    </location>
</feature>
<evidence type="ECO:0000313" key="9">
    <source>
        <dbReference type="EMBL" id="TXS97054.1"/>
    </source>
</evidence>
<evidence type="ECO:0000256" key="3">
    <source>
        <dbReference type="ARBA" id="ARBA00022692"/>
    </source>
</evidence>
<reference evidence="9 10" key="1">
    <citation type="submission" date="2019-08" db="EMBL/GenBank/DDBJ databases">
        <title>Whole genome analysis of cultivated E. coli strains isolated from CD patients and healthy donors.</title>
        <authorList>
            <person name="Siniagina M.N."/>
            <person name="Markelova M.I."/>
            <person name="Laikov A.V."/>
            <person name="Boulygina E.A."/>
            <person name="Khusnutdinova D.R."/>
            <person name="Kharchenko A."/>
            <person name="Grigoryeva T.V."/>
        </authorList>
    </citation>
    <scope>NUCLEOTIDE SEQUENCE [LARGE SCALE GENOMIC DNA]</scope>
    <source>
        <strain evidence="9 10">3_77_5</strain>
    </source>
</reference>
<proteinExistence type="inferred from homology"/>
<evidence type="ECO:0000256" key="1">
    <source>
        <dbReference type="ARBA" id="ARBA00004651"/>
    </source>
</evidence>
<feature type="non-terminal residue" evidence="9">
    <location>
        <position position="1"/>
    </location>
</feature>
<dbReference type="EMBL" id="VSBS01002356">
    <property type="protein sequence ID" value="TXS97054.1"/>
    <property type="molecule type" value="Genomic_DNA"/>
</dbReference>
<name>A0A5C9AAD7_ECOLX</name>
<feature type="non-terminal residue" evidence="9">
    <location>
        <position position="200"/>
    </location>
</feature>
<dbReference type="Pfam" id="PF13515">
    <property type="entry name" value="FUSC_2"/>
    <property type="match status" value="1"/>
</dbReference>
<evidence type="ECO:0000256" key="5">
    <source>
        <dbReference type="ARBA" id="ARBA00023136"/>
    </source>
</evidence>
<protein>
    <recommendedName>
        <fullName evidence="8">Integral membrane bound transporter domain-containing protein</fullName>
    </recommendedName>
</protein>
<dbReference type="PANTHER" id="PTHR30509:SF23">
    <property type="entry name" value="INNER MEMBRANE PROTEIN"/>
    <property type="match status" value="1"/>
</dbReference>
<comment type="caution">
    <text evidence="9">The sequence shown here is derived from an EMBL/GenBank/DDBJ whole genome shotgun (WGS) entry which is preliminary data.</text>
</comment>
<evidence type="ECO:0000256" key="6">
    <source>
        <dbReference type="ARBA" id="ARBA00043993"/>
    </source>
</evidence>
<comment type="similarity">
    <text evidence="6">Belongs to the YccS/YhfK family.</text>
</comment>
<dbReference type="Proteomes" id="UP000321461">
    <property type="component" value="Unassembled WGS sequence"/>
</dbReference>
<organism evidence="9 10">
    <name type="scientific">Escherichia coli</name>
    <dbReference type="NCBI Taxonomy" id="562"/>
    <lineage>
        <taxon>Bacteria</taxon>
        <taxon>Pseudomonadati</taxon>
        <taxon>Pseudomonadota</taxon>
        <taxon>Gammaproteobacteria</taxon>
        <taxon>Enterobacterales</taxon>
        <taxon>Enterobacteriaceae</taxon>
        <taxon>Escherichia</taxon>
    </lineage>
</organism>
<gene>
    <name evidence="9" type="ORF">FWK02_35250</name>
</gene>
<evidence type="ECO:0000256" key="2">
    <source>
        <dbReference type="ARBA" id="ARBA00022475"/>
    </source>
</evidence>
<feature type="domain" description="Integral membrane bound transporter" evidence="8">
    <location>
        <begin position="4"/>
        <end position="54"/>
    </location>
</feature>
<sequence length="200" mass="22914">TTLASYLILRKNYGWATVGFTITAVYTLQLLWLNGEQYILPRLIDTIIGCLIAFGGTVWLWPQWQSGLLRKNAHDALEAYQEAIRLILSEDPQPTPLAWQRMRVNQAHNTLYNSLNQAMQEPAFNSHYLADMKLWVTHSQFIVEHINAMTTLAREHRALPPELAQEYLQSCEIAIQRCQQRLEYDEPGSSGDANIMDAPE</sequence>
<dbReference type="GO" id="GO:0005886">
    <property type="term" value="C:plasma membrane"/>
    <property type="evidence" value="ECO:0007669"/>
    <property type="project" value="UniProtKB-SubCell"/>
</dbReference>
<evidence type="ECO:0000313" key="10">
    <source>
        <dbReference type="Proteomes" id="UP000321461"/>
    </source>
</evidence>
<feature type="transmembrane region" description="Helical" evidence="7">
    <location>
        <begin position="12"/>
        <end position="33"/>
    </location>
</feature>
<accession>A0A5C9AAD7</accession>
<keyword evidence="2" id="KW-1003">Cell membrane</keyword>
<keyword evidence="4 7" id="KW-1133">Transmembrane helix</keyword>
<dbReference type="PANTHER" id="PTHR30509">
    <property type="entry name" value="P-HYDROXYBENZOIC ACID EFFLUX PUMP SUBUNIT-RELATED"/>
    <property type="match status" value="1"/>
</dbReference>
<keyword evidence="5 7" id="KW-0472">Membrane</keyword>
<evidence type="ECO:0000256" key="7">
    <source>
        <dbReference type="SAM" id="Phobius"/>
    </source>
</evidence>
<dbReference type="AlphaFoldDB" id="A0A5C9AAD7"/>
<dbReference type="InterPro" id="IPR049453">
    <property type="entry name" value="Memb_transporter_dom"/>
</dbReference>
<comment type="subcellular location">
    <subcellularLocation>
        <location evidence="1">Cell membrane</location>
        <topology evidence="1">Multi-pass membrane protein</topology>
    </subcellularLocation>
</comment>
<evidence type="ECO:0000259" key="8">
    <source>
        <dbReference type="Pfam" id="PF13515"/>
    </source>
</evidence>
<keyword evidence="3 7" id="KW-0812">Transmembrane</keyword>
<evidence type="ECO:0000256" key="4">
    <source>
        <dbReference type="ARBA" id="ARBA00022989"/>
    </source>
</evidence>